<name>G5AXK3_HETGA</name>
<feature type="non-terminal residue" evidence="4">
    <location>
        <position position="1"/>
    </location>
</feature>
<dbReference type="AlphaFoldDB" id="G5AXK3"/>
<dbReference type="InterPro" id="IPR050657">
    <property type="entry name" value="Ankyrin_repeat_domain"/>
</dbReference>
<evidence type="ECO:0000313" key="5">
    <source>
        <dbReference type="Proteomes" id="UP000006813"/>
    </source>
</evidence>
<dbReference type="PANTHER" id="PTHR24147:SF60">
    <property type="entry name" value="ANKYRIN REPEAT DOMAIN-CONTAINING PROTEIN 26-RELATED"/>
    <property type="match status" value="1"/>
</dbReference>
<organism evidence="4 5">
    <name type="scientific">Heterocephalus glaber</name>
    <name type="common">Naked mole rat</name>
    <dbReference type="NCBI Taxonomy" id="10181"/>
    <lineage>
        <taxon>Eukaryota</taxon>
        <taxon>Metazoa</taxon>
        <taxon>Chordata</taxon>
        <taxon>Craniata</taxon>
        <taxon>Vertebrata</taxon>
        <taxon>Euteleostomi</taxon>
        <taxon>Mammalia</taxon>
        <taxon>Eutheria</taxon>
        <taxon>Euarchontoglires</taxon>
        <taxon>Glires</taxon>
        <taxon>Rodentia</taxon>
        <taxon>Hystricomorpha</taxon>
        <taxon>Bathyergidae</taxon>
        <taxon>Heterocephalus</taxon>
    </lineage>
</organism>
<dbReference type="Pfam" id="PF14915">
    <property type="entry name" value="CCDC144C"/>
    <property type="match status" value="1"/>
</dbReference>
<dbReference type="STRING" id="10181.G5AXK3"/>
<reference evidence="4 5" key="1">
    <citation type="journal article" date="2011" name="Nature">
        <title>Genome sequencing reveals insights into physiology and longevity of the naked mole rat.</title>
        <authorList>
            <person name="Kim E.B."/>
            <person name="Fang X."/>
            <person name="Fushan A.A."/>
            <person name="Huang Z."/>
            <person name="Lobanov A.V."/>
            <person name="Han L."/>
            <person name="Marino S.M."/>
            <person name="Sun X."/>
            <person name="Turanov A.A."/>
            <person name="Yang P."/>
            <person name="Yim S.H."/>
            <person name="Zhao X."/>
            <person name="Kasaikina M.V."/>
            <person name="Stoletzki N."/>
            <person name="Peng C."/>
            <person name="Polak P."/>
            <person name="Xiong Z."/>
            <person name="Kiezun A."/>
            <person name="Zhu Y."/>
            <person name="Chen Y."/>
            <person name="Kryukov G.V."/>
            <person name="Zhang Q."/>
            <person name="Peshkin L."/>
            <person name="Yang L."/>
            <person name="Bronson R.T."/>
            <person name="Buffenstein R."/>
            <person name="Wang B."/>
            <person name="Han C."/>
            <person name="Li Q."/>
            <person name="Chen L."/>
            <person name="Zhao W."/>
            <person name="Sunyaev S.R."/>
            <person name="Park T.J."/>
            <person name="Zhang G."/>
            <person name="Wang J."/>
            <person name="Gladyshev V.N."/>
        </authorList>
    </citation>
    <scope>NUCLEOTIDE SEQUENCE [LARGE SCALE GENOMIC DNA]</scope>
</reference>
<protein>
    <submittedName>
        <fullName evidence="4">Ankyrin repeat domain-containing protein 26</fullName>
    </submittedName>
</protein>
<evidence type="ECO:0000313" key="4">
    <source>
        <dbReference type="EMBL" id="EHB01764.1"/>
    </source>
</evidence>
<dbReference type="PANTHER" id="PTHR24147">
    <property type="entry name" value="ANKYRIN REPEAT DOMAIN 36-RELATED"/>
    <property type="match status" value="1"/>
</dbReference>
<proteinExistence type="predicted"/>
<evidence type="ECO:0000256" key="2">
    <source>
        <dbReference type="SAM" id="Coils"/>
    </source>
</evidence>
<sequence>KKRREEVISFMKKIKNSLRKKEEQYYQVVEAKHQLGISLTTLDIELKTCRENMSPEVSVSQEDLLHKKHRLQDEISRLRLEIDAIENQNQVKEKKYLEDTEIAHEKNADLQRTMKLHIKNADLQRTMKLNEERILQCNGQLNSLTVENTMLNSKL</sequence>
<dbReference type="InterPro" id="IPR039497">
    <property type="entry name" value="CC144C-like_CC_dom"/>
</dbReference>
<keyword evidence="1 2" id="KW-0175">Coiled coil</keyword>
<feature type="non-terminal residue" evidence="4">
    <location>
        <position position="155"/>
    </location>
</feature>
<feature type="coiled-coil region" evidence="2">
    <location>
        <begin position="61"/>
        <end position="95"/>
    </location>
</feature>
<dbReference type="EMBL" id="JH167401">
    <property type="protein sequence ID" value="EHB01764.1"/>
    <property type="molecule type" value="Genomic_DNA"/>
</dbReference>
<dbReference type="Proteomes" id="UP000006813">
    <property type="component" value="Unassembled WGS sequence"/>
</dbReference>
<gene>
    <name evidence="4" type="ORF">GW7_07777</name>
</gene>
<feature type="domain" description="CCDC144C-like coiled-coil" evidence="3">
    <location>
        <begin position="60"/>
        <end position="116"/>
    </location>
</feature>
<evidence type="ECO:0000259" key="3">
    <source>
        <dbReference type="Pfam" id="PF14915"/>
    </source>
</evidence>
<evidence type="ECO:0000256" key="1">
    <source>
        <dbReference type="ARBA" id="ARBA00023054"/>
    </source>
</evidence>
<dbReference type="InParanoid" id="G5AXK3"/>
<accession>G5AXK3</accession>